<keyword evidence="4" id="KW-1003">Cell membrane</keyword>
<evidence type="ECO:0000256" key="7">
    <source>
        <dbReference type="ARBA" id="ARBA00022927"/>
    </source>
</evidence>
<evidence type="ECO:0000256" key="4">
    <source>
        <dbReference type="ARBA" id="ARBA00022475"/>
    </source>
</evidence>
<evidence type="ECO:0000256" key="1">
    <source>
        <dbReference type="ARBA" id="ARBA00004383"/>
    </source>
</evidence>
<feature type="domain" description="TonB C-terminal" evidence="11">
    <location>
        <begin position="163"/>
        <end position="254"/>
    </location>
</feature>
<dbReference type="Proteomes" id="UP000237665">
    <property type="component" value="Chromosome 2"/>
</dbReference>
<comment type="subcellular location">
    <subcellularLocation>
        <location evidence="1">Cell inner membrane</location>
        <topology evidence="1">Single-pass membrane protein</topology>
        <orientation evidence="1">Periplasmic side</orientation>
    </subcellularLocation>
</comment>
<keyword evidence="3" id="KW-0813">Transport</keyword>
<dbReference type="Pfam" id="PF03544">
    <property type="entry name" value="TonB_C"/>
    <property type="match status" value="1"/>
</dbReference>
<feature type="compositionally biased region" description="Basic and acidic residues" evidence="10">
    <location>
        <begin position="126"/>
        <end position="143"/>
    </location>
</feature>
<accession>A0ABN5HPC4</accession>
<feature type="region of interest" description="Disordered" evidence="10">
    <location>
        <begin position="43"/>
        <end position="183"/>
    </location>
</feature>
<dbReference type="SUPFAM" id="SSF74653">
    <property type="entry name" value="TolA/TonB C-terminal domain"/>
    <property type="match status" value="1"/>
</dbReference>
<dbReference type="PANTHER" id="PTHR33446:SF2">
    <property type="entry name" value="PROTEIN TONB"/>
    <property type="match status" value="1"/>
</dbReference>
<dbReference type="InterPro" id="IPR006260">
    <property type="entry name" value="TonB/TolA_C"/>
</dbReference>
<dbReference type="NCBIfam" id="TIGR01352">
    <property type="entry name" value="tonB_Cterm"/>
    <property type="match status" value="1"/>
</dbReference>
<evidence type="ECO:0000256" key="2">
    <source>
        <dbReference type="ARBA" id="ARBA00006555"/>
    </source>
</evidence>
<keyword evidence="8" id="KW-1133">Transmembrane helix</keyword>
<dbReference type="InterPro" id="IPR051045">
    <property type="entry name" value="TonB-dependent_transducer"/>
</dbReference>
<evidence type="ECO:0000256" key="5">
    <source>
        <dbReference type="ARBA" id="ARBA00022519"/>
    </source>
</evidence>
<keyword evidence="13" id="KW-1185">Reference proteome</keyword>
<dbReference type="PROSITE" id="PS52015">
    <property type="entry name" value="TONB_CTD"/>
    <property type="match status" value="1"/>
</dbReference>
<keyword evidence="7" id="KW-0653">Protein transport</keyword>
<evidence type="ECO:0000256" key="10">
    <source>
        <dbReference type="SAM" id="MobiDB-lite"/>
    </source>
</evidence>
<dbReference type="EMBL" id="CP014133">
    <property type="protein sequence ID" value="AVH28765.1"/>
    <property type="molecule type" value="Genomic_DNA"/>
</dbReference>
<keyword evidence="9" id="KW-0472">Membrane</keyword>
<gene>
    <name evidence="12" type="ORF">AL468_16385</name>
</gene>
<name>A0ABN5HPC4_9VIBR</name>
<keyword evidence="5" id="KW-0997">Cell inner membrane</keyword>
<sequence length="254" mass="27776">MNVQRYVIAGGASLAIHAALLFVSQETKVFAMPAGNPASSVSLNLVSAPPPTVEKSTPENVAPPKEPQPQEQPEPEKKIVKKQVVKKKVVKKDAVKKKVVKKKTEPIKQSKPKTVEPAKAVTKQENQPEAKPKKKTEPAKKEMVAQQTAPASQSKGATSQPILVDKPTFVNQPTQPRYPRSAQRRGIEGVALYEIWLDENGNQIKQVLIESSGTESLDASALRAIKQWQFTPHISGGLKVAHRVQVPVRFKLDG</sequence>
<keyword evidence="6" id="KW-0812">Transmembrane</keyword>
<evidence type="ECO:0000313" key="13">
    <source>
        <dbReference type="Proteomes" id="UP000237665"/>
    </source>
</evidence>
<evidence type="ECO:0000256" key="3">
    <source>
        <dbReference type="ARBA" id="ARBA00022448"/>
    </source>
</evidence>
<organism evidence="12 13">
    <name type="scientific">Vibrio diabolicus</name>
    <dbReference type="NCBI Taxonomy" id="50719"/>
    <lineage>
        <taxon>Bacteria</taxon>
        <taxon>Pseudomonadati</taxon>
        <taxon>Pseudomonadota</taxon>
        <taxon>Gammaproteobacteria</taxon>
        <taxon>Vibrionales</taxon>
        <taxon>Vibrionaceae</taxon>
        <taxon>Vibrio</taxon>
        <taxon>Vibrio diabolicus subgroup</taxon>
    </lineage>
</organism>
<evidence type="ECO:0000256" key="8">
    <source>
        <dbReference type="ARBA" id="ARBA00022989"/>
    </source>
</evidence>
<evidence type="ECO:0000259" key="11">
    <source>
        <dbReference type="PROSITE" id="PS52015"/>
    </source>
</evidence>
<proteinExistence type="inferred from homology"/>
<dbReference type="Gene3D" id="3.30.1150.10">
    <property type="match status" value="1"/>
</dbReference>
<reference evidence="13" key="1">
    <citation type="submission" date="2017-12" db="EMBL/GenBank/DDBJ databases">
        <title>FDA dAtabase for Regulatory Grade micrObial Sequences (FDA-ARGOS): Supporting development and validation of Infectious Disease Dx tests.</title>
        <authorList>
            <person name="Hoffmann M."/>
            <person name="Allard M."/>
            <person name="Evans P."/>
            <person name="Brown E."/>
            <person name="Tallon L.J."/>
            <person name="Sadzewicz L."/>
            <person name="Sengamalay N."/>
            <person name="Ott S."/>
            <person name="Godinez A."/>
            <person name="Nagaraj S."/>
            <person name="Vavikolanu K."/>
            <person name="Aluvathingal J."/>
            <person name="Nadendla S."/>
            <person name="Hobson J."/>
            <person name="Sichtig H."/>
        </authorList>
    </citation>
    <scope>NUCLEOTIDE SEQUENCE [LARGE SCALE GENOMIC DNA]</scope>
    <source>
        <strain evidence="13">LMG 3418</strain>
    </source>
</reference>
<feature type="compositionally biased region" description="Basic residues" evidence="10">
    <location>
        <begin position="79"/>
        <end position="101"/>
    </location>
</feature>
<dbReference type="PANTHER" id="PTHR33446">
    <property type="entry name" value="PROTEIN TONB-RELATED"/>
    <property type="match status" value="1"/>
</dbReference>
<feature type="compositionally biased region" description="Basic and acidic residues" evidence="10">
    <location>
        <begin position="102"/>
        <end position="116"/>
    </location>
</feature>
<evidence type="ECO:0000256" key="6">
    <source>
        <dbReference type="ARBA" id="ARBA00022692"/>
    </source>
</evidence>
<evidence type="ECO:0000313" key="12">
    <source>
        <dbReference type="EMBL" id="AVH28765.1"/>
    </source>
</evidence>
<dbReference type="InterPro" id="IPR037682">
    <property type="entry name" value="TonB_C"/>
</dbReference>
<feature type="compositionally biased region" description="Polar residues" evidence="10">
    <location>
        <begin position="145"/>
        <end position="161"/>
    </location>
</feature>
<comment type="similarity">
    <text evidence="2">Belongs to the TonB family.</text>
</comment>
<evidence type="ECO:0000256" key="9">
    <source>
        <dbReference type="ARBA" id="ARBA00023136"/>
    </source>
</evidence>
<dbReference type="RefSeq" id="WP_104973039.1">
    <property type="nucleotide sequence ID" value="NZ_CP014133.1"/>
</dbReference>
<protein>
    <submittedName>
        <fullName evidence="12">Energy transducer TonB</fullName>
    </submittedName>
</protein>